<dbReference type="InterPro" id="IPR011006">
    <property type="entry name" value="CheY-like_superfamily"/>
</dbReference>
<keyword evidence="5" id="KW-0805">Transcription regulation</keyword>
<sequence>MPADAQQTILIVDDEPEVRTLLRTGLEGEGFAVAEAADGREAMALLDQLPVSLVTLDLKLGGEDGLKVARELRAARNTPMIMITGKGDAIDRIVGLELGADDYIPKPFLMREVIARIRAVLRRYASGATAGAETPAGQRYGFDDWIVDLARREVRDPTGAARELTTAEFNLLALFVQKPGRVLSRDELMDLLKGHDWTPMDRSIDALVARLRKKLEPDSEHPMLVKTVRGVGYAFAAAVKKL</sequence>
<dbReference type="InterPro" id="IPR036388">
    <property type="entry name" value="WH-like_DNA-bd_sf"/>
</dbReference>
<comment type="subcellular location">
    <subcellularLocation>
        <location evidence="1">Cytoplasm</location>
    </subcellularLocation>
</comment>
<evidence type="ECO:0000259" key="12">
    <source>
        <dbReference type="PROSITE" id="PS50110"/>
    </source>
</evidence>
<evidence type="ECO:0000313" key="14">
    <source>
        <dbReference type="EMBL" id="MTD92755.1"/>
    </source>
</evidence>
<reference evidence="14 15" key="1">
    <citation type="submission" date="2019-11" db="EMBL/GenBank/DDBJ databases">
        <title>Identification of a novel strain.</title>
        <authorList>
            <person name="Xu Q."/>
            <person name="Wang G."/>
        </authorList>
    </citation>
    <scope>NUCLEOTIDE SEQUENCE [LARGE SCALE GENOMIC DNA]</scope>
    <source>
        <strain evidence="15">xq</strain>
    </source>
</reference>
<keyword evidence="3 10" id="KW-0597">Phosphoprotein</keyword>
<evidence type="ECO:0000256" key="3">
    <source>
        <dbReference type="ARBA" id="ARBA00022553"/>
    </source>
</evidence>
<keyword evidence="7" id="KW-0010">Activator</keyword>
<dbReference type="SMART" id="SM00862">
    <property type="entry name" value="Trans_reg_C"/>
    <property type="match status" value="1"/>
</dbReference>
<accession>A0A6I3KBF0</accession>
<evidence type="ECO:0000256" key="5">
    <source>
        <dbReference type="ARBA" id="ARBA00023015"/>
    </source>
</evidence>
<dbReference type="SUPFAM" id="SSF52172">
    <property type="entry name" value="CheY-like"/>
    <property type="match status" value="1"/>
</dbReference>
<evidence type="ECO:0000256" key="8">
    <source>
        <dbReference type="ARBA" id="ARBA00023163"/>
    </source>
</evidence>
<evidence type="ECO:0000256" key="7">
    <source>
        <dbReference type="ARBA" id="ARBA00023159"/>
    </source>
</evidence>
<keyword evidence="4" id="KW-0902">Two-component regulatory system</keyword>
<dbReference type="PROSITE" id="PS50110">
    <property type="entry name" value="RESPONSE_REGULATORY"/>
    <property type="match status" value="1"/>
</dbReference>
<feature type="domain" description="OmpR/PhoB-type" evidence="13">
    <location>
        <begin position="137"/>
        <end position="237"/>
    </location>
</feature>
<evidence type="ECO:0000256" key="4">
    <source>
        <dbReference type="ARBA" id="ARBA00023012"/>
    </source>
</evidence>
<dbReference type="InterPro" id="IPR001789">
    <property type="entry name" value="Sig_transdc_resp-reg_receiver"/>
</dbReference>
<dbReference type="FunFam" id="1.10.10.10:FF:000099">
    <property type="entry name" value="Two-component system response regulator TorR"/>
    <property type="match status" value="1"/>
</dbReference>
<dbReference type="GO" id="GO:0000156">
    <property type="term" value="F:phosphorelay response regulator activity"/>
    <property type="evidence" value="ECO:0007669"/>
    <property type="project" value="TreeGrafter"/>
</dbReference>
<dbReference type="InterPro" id="IPR001867">
    <property type="entry name" value="OmpR/PhoB-type_DNA-bd"/>
</dbReference>
<keyword evidence="6 11" id="KW-0238">DNA-binding</keyword>
<dbReference type="EMBL" id="WMBQ01000001">
    <property type="protein sequence ID" value="MTD92755.1"/>
    <property type="molecule type" value="Genomic_DNA"/>
</dbReference>
<dbReference type="PANTHER" id="PTHR48111:SF4">
    <property type="entry name" value="DNA-BINDING DUAL TRANSCRIPTIONAL REGULATOR OMPR"/>
    <property type="match status" value="1"/>
</dbReference>
<dbReference type="Gene3D" id="3.40.50.2300">
    <property type="match status" value="1"/>
</dbReference>
<dbReference type="GO" id="GO:0005829">
    <property type="term" value="C:cytosol"/>
    <property type="evidence" value="ECO:0007669"/>
    <property type="project" value="TreeGrafter"/>
</dbReference>
<dbReference type="Proteomes" id="UP000440694">
    <property type="component" value="Unassembled WGS sequence"/>
</dbReference>
<proteinExistence type="predicted"/>
<feature type="DNA-binding region" description="OmpR/PhoB-type" evidence="11">
    <location>
        <begin position="137"/>
        <end position="237"/>
    </location>
</feature>
<dbReference type="Gene3D" id="6.10.250.690">
    <property type="match status" value="1"/>
</dbReference>
<dbReference type="PANTHER" id="PTHR48111">
    <property type="entry name" value="REGULATOR OF RPOS"/>
    <property type="match status" value="1"/>
</dbReference>
<dbReference type="RefSeq" id="WP_154737347.1">
    <property type="nucleotide sequence ID" value="NZ_WMBQ01000001.1"/>
</dbReference>
<evidence type="ECO:0000256" key="9">
    <source>
        <dbReference type="ARBA" id="ARBA00067337"/>
    </source>
</evidence>
<feature type="modified residue" description="4-aspartylphosphate" evidence="10">
    <location>
        <position position="57"/>
    </location>
</feature>
<name>A0A6I3KBF0_9HYPH</name>
<evidence type="ECO:0000256" key="1">
    <source>
        <dbReference type="ARBA" id="ARBA00004496"/>
    </source>
</evidence>
<dbReference type="CDD" id="cd00383">
    <property type="entry name" value="trans_reg_C"/>
    <property type="match status" value="1"/>
</dbReference>
<gene>
    <name evidence="14" type="ORF">GIW81_00205</name>
</gene>
<evidence type="ECO:0000256" key="10">
    <source>
        <dbReference type="PROSITE-ProRule" id="PRU00169"/>
    </source>
</evidence>
<dbReference type="GO" id="GO:0000976">
    <property type="term" value="F:transcription cis-regulatory region binding"/>
    <property type="evidence" value="ECO:0007669"/>
    <property type="project" value="TreeGrafter"/>
</dbReference>
<evidence type="ECO:0000256" key="2">
    <source>
        <dbReference type="ARBA" id="ARBA00022490"/>
    </source>
</evidence>
<dbReference type="Pfam" id="PF00072">
    <property type="entry name" value="Response_reg"/>
    <property type="match status" value="1"/>
</dbReference>
<dbReference type="Pfam" id="PF00486">
    <property type="entry name" value="Trans_reg_C"/>
    <property type="match status" value="1"/>
</dbReference>
<protein>
    <recommendedName>
        <fullName evidence="9">Regulatory protein VirG</fullName>
    </recommendedName>
</protein>
<feature type="domain" description="Response regulatory" evidence="12">
    <location>
        <begin position="8"/>
        <end position="121"/>
    </location>
</feature>
<keyword evidence="15" id="KW-1185">Reference proteome</keyword>
<dbReference type="GO" id="GO:0032993">
    <property type="term" value="C:protein-DNA complex"/>
    <property type="evidence" value="ECO:0007669"/>
    <property type="project" value="TreeGrafter"/>
</dbReference>
<evidence type="ECO:0000313" key="15">
    <source>
        <dbReference type="Proteomes" id="UP000440694"/>
    </source>
</evidence>
<comment type="caution">
    <text evidence="14">The sequence shown here is derived from an EMBL/GenBank/DDBJ whole genome shotgun (WGS) entry which is preliminary data.</text>
</comment>
<dbReference type="InterPro" id="IPR039420">
    <property type="entry name" value="WalR-like"/>
</dbReference>
<keyword evidence="2" id="KW-0963">Cytoplasm</keyword>
<keyword evidence="8" id="KW-0804">Transcription</keyword>
<evidence type="ECO:0000256" key="11">
    <source>
        <dbReference type="PROSITE-ProRule" id="PRU01091"/>
    </source>
</evidence>
<dbReference type="GO" id="GO:0006355">
    <property type="term" value="P:regulation of DNA-templated transcription"/>
    <property type="evidence" value="ECO:0007669"/>
    <property type="project" value="InterPro"/>
</dbReference>
<dbReference type="InterPro" id="IPR016032">
    <property type="entry name" value="Sig_transdc_resp-reg_C-effctor"/>
</dbReference>
<evidence type="ECO:0000256" key="6">
    <source>
        <dbReference type="ARBA" id="ARBA00023125"/>
    </source>
</evidence>
<dbReference type="PROSITE" id="PS51755">
    <property type="entry name" value="OMPR_PHOB"/>
    <property type="match status" value="1"/>
</dbReference>
<dbReference type="SUPFAM" id="SSF46894">
    <property type="entry name" value="C-terminal effector domain of the bipartite response regulators"/>
    <property type="match status" value="1"/>
</dbReference>
<dbReference type="AlphaFoldDB" id="A0A6I3KBF0"/>
<evidence type="ECO:0000259" key="13">
    <source>
        <dbReference type="PROSITE" id="PS51755"/>
    </source>
</evidence>
<dbReference type="SMART" id="SM00448">
    <property type="entry name" value="REC"/>
    <property type="match status" value="1"/>
</dbReference>
<organism evidence="14 15">
    <name type="scientific">Hyphomicrobium album</name>
    <dbReference type="NCBI Taxonomy" id="2665159"/>
    <lineage>
        <taxon>Bacteria</taxon>
        <taxon>Pseudomonadati</taxon>
        <taxon>Pseudomonadota</taxon>
        <taxon>Alphaproteobacteria</taxon>
        <taxon>Hyphomicrobiales</taxon>
        <taxon>Hyphomicrobiaceae</taxon>
        <taxon>Hyphomicrobium</taxon>
    </lineage>
</organism>
<dbReference type="Gene3D" id="1.10.10.10">
    <property type="entry name" value="Winged helix-like DNA-binding domain superfamily/Winged helix DNA-binding domain"/>
    <property type="match status" value="1"/>
</dbReference>